<dbReference type="Proteomes" id="UP000010482">
    <property type="component" value="Chromosome"/>
</dbReference>
<dbReference type="STRING" id="13035.Dacsa_0091"/>
<dbReference type="OrthoDB" id="465604at2"/>
<evidence type="ECO:0000256" key="1">
    <source>
        <dbReference type="SAM" id="Coils"/>
    </source>
</evidence>
<dbReference type="AlphaFoldDB" id="K9YPV4"/>
<evidence type="ECO:0000313" key="3">
    <source>
        <dbReference type="Proteomes" id="UP000010482"/>
    </source>
</evidence>
<proteinExistence type="predicted"/>
<dbReference type="PATRIC" id="fig|13035.3.peg.101"/>
<accession>K9YPV4</accession>
<keyword evidence="3" id="KW-1185">Reference proteome</keyword>
<sequence>MGKKNHKKAIRSLNKRIAEHEEKIKLEYEKDSPDEGLIRHWEKEIVAFEKGVQQARKRLGKSNDSDIHPSNQ</sequence>
<dbReference type="eggNOG" id="ENOG5032YVT">
    <property type="taxonomic scope" value="Bacteria"/>
</dbReference>
<feature type="coiled-coil region" evidence="1">
    <location>
        <begin position="3"/>
        <end position="58"/>
    </location>
</feature>
<evidence type="ECO:0000313" key="2">
    <source>
        <dbReference type="EMBL" id="AFZ48909.1"/>
    </source>
</evidence>
<protein>
    <submittedName>
        <fullName evidence="2">Uncharacterized protein</fullName>
    </submittedName>
</protein>
<dbReference type="HOGENOM" id="CLU_206692_0_0_3"/>
<gene>
    <name evidence="2" type="ORF">Dacsa_0091</name>
</gene>
<dbReference type="KEGG" id="dsl:Dacsa_0091"/>
<organism evidence="2 3">
    <name type="scientific">Dactylococcopsis salina (strain PCC 8305)</name>
    <name type="common">Myxobactron salinum</name>
    <dbReference type="NCBI Taxonomy" id="13035"/>
    <lineage>
        <taxon>Bacteria</taxon>
        <taxon>Bacillati</taxon>
        <taxon>Cyanobacteriota</taxon>
        <taxon>Cyanophyceae</taxon>
        <taxon>Nodosilineales</taxon>
        <taxon>Cymatolegaceae</taxon>
        <taxon>Dactylococcopsis</taxon>
    </lineage>
</organism>
<reference evidence="2" key="1">
    <citation type="submission" date="2012-04" db="EMBL/GenBank/DDBJ databases">
        <title>Finished genome of Dactylococcopsis salina PCC 8305.</title>
        <authorList>
            <consortium name="US DOE Joint Genome Institute"/>
            <person name="Gugger M."/>
            <person name="Coursin T."/>
            <person name="Rippka R."/>
            <person name="Tandeau De Marsac N."/>
            <person name="Huntemann M."/>
            <person name="Wei C.-L."/>
            <person name="Han J."/>
            <person name="Detter J.C."/>
            <person name="Han C."/>
            <person name="Tapia R."/>
            <person name="Daligault H."/>
            <person name="Chen A."/>
            <person name="Krypides N."/>
            <person name="Mavromatis K."/>
            <person name="Markowitz V."/>
            <person name="Szeto E."/>
            <person name="Ivanova N."/>
            <person name="Ovchinnikova G."/>
            <person name="Pagani I."/>
            <person name="Pati A."/>
            <person name="Goodwin L."/>
            <person name="Peters L."/>
            <person name="Pitluck S."/>
            <person name="Woyke T."/>
            <person name="Kerfeld C."/>
        </authorList>
    </citation>
    <scope>NUCLEOTIDE SEQUENCE [LARGE SCALE GENOMIC DNA]</scope>
    <source>
        <strain evidence="2">PCC 8305</strain>
    </source>
</reference>
<dbReference type="EMBL" id="CP003944">
    <property type="protein sequence ID" value="AFZ48909.1"/>
    <property type="molecule type" value="Genomic_DNA"/>
</dbReference>
<name>K9YPV4_DACS8</name>
<dbReference type="RefSeq" id="WP_015227922.1">
    <property type="nucleotide sequence ID" value="NC_019780.1"/>
</dbReference>
<keyword evidence="1" id="KW-0175">Coiled coil</keyword>